<keyword evidence="1" id="KW-0677">Repeat</keyword>
<reference evidence="3" key="1">
    <citation type="submission" date="2021-08" db="EMBL/GenBank/DDBJ databases">
        <title>Hoeflea bacterium WL0058 sp. nov., isolated from the sediment.</title>
        <authorList>
            <person name="Wang L."/>
            <person name="Zhang D."/>
        </authorList>
    </citation>
    <scope>NUCLEOTIDE SEQUENCE</scope>
    <source>
        <strain evidence="3">WL0058</strain>
    </source>
</reference>
<feature type="domain" description="Rhodanese" evidence="2">
    <location>
        <begin position="15"/>
        <end position="93"/>
    </location>
</feature>
<dbReference type="SUPFAM" id="SSF52821">
    <property type="entry name" value="Rhodanese/Cell cycle control phosphatase"/>
    <property type="match status" value="1"/>
</dbReference>
<protein>
    <recommendedName>
        <fullName evidence="2">Rhodanese domain-containing protein</fullName>
    </recommendedName>
</protein>
<comment type="caution">
    <text evidence="3">The sequence shown here is derived from an EMBL/GenBank/DDBJ whole genome shotgun (WGS) entry which is preliminary data.</text>
</comment>
<dbReference type="PROSITE" id="PS50206">
    <property type="entry name" value="RHODANESE_3"/>
    <property type="match status" value="1"/>
</dbReference>
<sequence>MRPPGKRDTGAESNGRIPCARHFPFDSLLNEDMSFKPVEDIRAIIGAAADDPGQPVISCCRLAHRATLARFATTELLNYRDVRIHDGSRTECSIVDGPY</sequence>
<proteinExistence type="predicted"/>
<dbReference type="Proteomes" id="UP001196509">
    <property type="component" value="Unassembled WGS sequence"/>
</dbReference>
<evidence type="ECO:0000313" key="3">
    <source>
        <dbReference type="EMBL" id="MBW8635591.1"/>
    </source>
</evidence>
<accession>A0AAE2ZG61</accession>
<dbReference type="EMBL" id="JAICBX010000001">
    <property type="protein sequence ID" value="MBW8635591.1"/>
    <property type="molecule type" value="Genomic_DNA"/>
</dbReference>
<dbReference type="InterPro" id="IPR001763">
    <property type="entry name" value="Rhodanese-like_dom"/>
</dbReference>
<organism evidence="3 4">
    <name type="scientific">Flavimaribacter sediminis</name>
    <dbReference type="NCBI Taxonomy" id="2865987"/>
    <lineage>
        <taxon>Bacteria</taxon>
        <taxon>Pseudomonadati</taxon>
        <taxon>Pseudomonadota</taxon>
        <taxon>Alphaproteobacteria</taxon>
        <taxon>Hyphomicrobiales</taxon>
        <taxon>Rhizobiaceae</taxon>
        <taxon>Flavimaribacter</taxon>
    </lineage>
</organism>
<evidence type="ECO:0000259" key="2">
    <source>
        <dbReference type="PROSITE" id="PS50206"/>
    </source>
</evidence>
<name>A0AAE2ZG61_9HYPH</name>
<dbReference type="PANTHER" id="PTHR43855:SF1">
    <property type="entry name" value="THIOSULFATE SULFURTRANSFERASE"/>
    <property type="match status" value="1"/>
</dbReference>
<dbReference type="InterPro" id="IPR051126">
    <property type="entry name" value="Thiosulfate_sulfurtransferase"/>
</dbReference>
<gene>
    <name evidence="3" type="ORF">K1W69_00205</name>
</gene>
<evidence type="ECO:0000256" key="1">
    <source>
        <dbReference type="ARBA" id="ARBA00022737"/>
    </source>
</evidence>
<dbReference type="InterPro" id="IPR036873">
    <property type="entry name" value="Rhodanese-like_dom_sf"/>
</dbReference>
<dbReference type="RefSeq" id="WP_220226322.1">
    <property type="nucleotide sequence ID" value="NZ_JAICBX010000001.1"/>
</dbReference>
<keyword evidence="4" id="KW-1185">Reference proteome</keyword>
<evidence type="ECO:0000313" key="4">
    <source>
        <dbReference type="Proteomes" id="UP001196509"/>
    </source>
</evidence>
<dbReference type="PANTHER" id="PTHR43855">
    <property type="entry name" value="THIOSULFATE SULFURTRANSFERASE"/>
    <property type="match status" value="1"/>
</dbReference>
<dbReference type="Gene3D" id="3.40.250.10">
    <property type="entry name" value="Rhodanese-like domain"/>
    <property type="match status" value="1"/>
</dbReference>
<dbReference type="AlphaFoldDB" id="A0AAE2ZG61"/>